<dbReference type="AlphaFoldDB" id="A0A0E9QVS5"/>
<proteinExistence type="predicted"/>
<reference evidence="1" key="2">
    <citation type="journal article" date="2015" name="Fish Shellfish Immunol.">
        <title>Early steps in the European eel (Anguilla anguilla)-Vibrio vulnificus interaction in the gills: Role of the RtxA13 toxin.</title>
        <authorList>
            <person name="Callol A."/>
            <person name="Pajuelo D."/>
            <person name="Ebbesson L."/>
            <person name="Teles M."/>
            <person name="MacKenzie S."/>
            <person name="Amaro C."/>
        </authorList>
    </citation>
    <scope>NUCLEOTIDE SEQUENCE</scope>
</reference>
<evidence type="ECO:0000313" key="1">
    <source>
        <dbReference type="EMBL" id="JAH20218.1"/>
    </source>
</evidence>
<name>A0A0E9QVS5_ANGAN</name>
<sequence>MVCIFRGHDQNVKDNSEQECIMYYTVILQLQACKTCRM</sequence>
<reference evidence="1" key="1">
    <citation type="submission" date="2014-11" db="EMBL/GenBank/DDBJ databases">
        <authorList>
            <person name="Amaro Gonzalez C."/>
        </authorList>
    </citation>
    <scope>NUCLEOTIDE SEQUENCE</scope>
</reference>
<accession>A0A0E9QVS5</accession>
<dbReference type="EMBL" id="GBXM01088359">
    <property type="protein sequence ID" value="JAH20218.1"/>
    <property type="molecule type" value="Transcribed_RNA"/>
</dbReference>
<organism evidence="1">
    <name type="scientific">Anguilla anguilla</name>
    <name type="common">European freshwater eel</name>
    <name type="synonym">Muraena anguilla</name>
    <dbReference type="NCBI Taxonomy" id="7936"/>
    <lineage>
        <taxon>Eukaryota</taxon>
        <taxon>Metazoa</taxon>
        <taxon>Chordata</taxon>
        <taxon>Craniata</taxon>
        <taxon>Vertebrata</taxon>
        <taxon>Euteleostomi</taxon>
        <taxon>Actinopterygii</taxon>
        <taxon>Neopterygii</taxon>
        <taxon>Teleostei</taxon>
        <taxon>Anguilliformes</taxon>
        <taxon>Anguillidae</taxon>
        <taxon>Anguilla</taxon>
    </lineage>
</organism>
<protein>
    <submittedName>
        <fullName evidence="1">Uncharacterized protein</fullName>
    </submittedName>
</protein>